<organism evidence="2">
    <name type="scientific">Medicago truncatula</name>
    <name type="common">Barrel medic</name>
    <name type="synonym">Medicago tribuloides</name>
    <dbReference type="NCBI Taxonomy" id="3880"/>
    <lineage>
        <taxon>Eukaryota</taxon>
        <taxon>Viridiplantae</taxon>
        <taxon>Streptophyta</taxon>
        <taxon>Embryophyta</taxon>
        <taxon>Tracheophyta</taxon>
        <taxon>Spermatophyta</taxon>
        <taxon>Magnoliopsida</taxon>
        <taxon>eudicotyledons</taxon>
        <taxon>Gunneridae</taxon>
        <taxon>Pentapetalae</taxon>
        <taxon>rosids</taxon>
        <taxon>fabids</taxon>
        <taxon>Fabales</taxon>
        <taxon>Fabaceae</taxon>
        <taxon>Papilionoideae</taxon>
        <taxon>50 kb inversion clade</taxon>
        <taxon>NPAAA clade</taxon>
        <taxon>Hologalegina</taxon>
        <taxon>IRL clade</taxon>
        <taxon>Trifolieae</taxon>
        <taxon>Medicago</taxon>
    </lineage>
</organism>
<dbReference type="Proteomes" id="UP000002051">
    <property type="component" value="Chromosome 2"/>
</dbReference>
<feature type="signal peptide" evidence="1">
    <location>
        <begin position="1"/>
        <end position="24"/>
    </location>
</feature>
<evidence type="ECO:0000256" key="1">
    <source>
        <dbReference type="SAM" id="SignalP"/>
    </source>
</evidence>
<dbReference type="HOGENOM" id="CLU_2530853_0_0_1"/>
<dbReference type="EMBL" id="AC152185">
    <property type="protein sequence ID" value="ABN07966.1"/>
    <property type="molecule type" value="Genomic_DNA"/>
</dbReference>
<evidence type="ECO:0000313" key="4">
    <source>
        <dbReference type="EnsemblPlants" id="KEH37150"/>
    </source>
</evidence>
<reference evidence="2" key="1">
    <citation type="submission" date="2004-10" db="EMBL/GenBank/DDBJ databases">
        <authorList>
            <person name="Town C.D."/>
        </authorList>
    </citation>
    <scope>NUCLEOTIDE SEQUENCE</scope>
</reference>
<reference evidence="4" key="5">
    <citation type="submission" date="2015-04" db="UniProtKB">
        <authorList>
            <consortium name="EnsemblPlants"/>
        </authorList>
    </citation>
    <scope>IDENTIFICATION</scope>
    <source>
        <strain evidence="4">cv. Jemalong A17</strain>
    </source>
</reference>
<dbReference type="PaxDb" id="3880-AES64993"/>
<evidence type="ECO:0000313" key="2">
    <source>
        <dbReference type="EMBL" id="ABN07966.1"/>
    </source>
</evidence>
<protein>
    <submittedName>
        <fullName evidence="3">Thionin-like protein</fullName>
    </submittedName>
</protein>
<reference evidence="2" key="2">
    <citation type="submission" date="2007-03" db="EMBL/GenBank/DDBJ databases">
        <authorList>
            <consortium name="The International Medicago Genome Annotation Group"/>
        </authorList>
    </citation>
    <scope>NUCLEOTIDE SEQUENCE</scope>
</reference>
<gene>
    <name evidence="3" type="ordered locus">MTR_2g034125</name>
    <name evidence="2" type="ORF">MtrDRAFT_AC152185g19v2</name>
</gene>
<dbReference type="AlphaFoldDB" id="A2Q2W6"/>
<reference evidence="3 5" key="4">
    <citation type="journal article" date="2014" name="BMC Genomics">
        <title>An improved genome release (version Mt4.0) for the model legume Medicago truncatula.</title>
        <authorList>
            <person name="Tang H."/>
            <person name="Krishnakumar V."/>
            <person name="Bidwell S."/>
            <person name="Rosen B."/>
            <person name="Chan A."/>
            <person name="Zhou S."/>
            <person name="Gentzbittel L."/>
            <person name="Childs K.L."/>
            <person name="Yandell M."/>
            <person name="Gundlach H."/>
            <person name="Mayer K.F."/>
            <person name="Schwartz D.C."/>
            <person name="Town C.D."/>
        </authorList>
    </citation>
    <scope>GENOME REANNOTATION</scope>
    <source>
        <strain evidence="3">A17</strain>
        <strain evidence="4 5">cv. Jemalong A17</strain>
    </source>
</reference>
<evidence type="ECO:0000313" key="3">
    <source>
        <dbReference type="EMBL" id="KEH37150.1"/>
    </source>
</evidence>
<dbReference type="EMBL" id="CM001218">
    <property type="protein sequence ID" value="KEH37150.1"/>
    <property type="molecule type" value="Genomic_DNA"/>
</dbReference>
<keyword evidence="1" id="KW-0732">Signal</keyword>
<sequence length="84" mass="9028">MASKSLGVAVILVLLPYMSLVVVAIEGMNLDANGDDNDVLYDCKQQCMSICLKIKLAQVSLCQEACSPACKQLKGKGLCTYNLK</sequence>
<name>A2Q2W6_MEDTR</name>
<evidence type="ECO:0000313" key="5">
    <source>
        <dbReference type="Proteomes" id="UP000002051"/>
    </source>
</evidence>
<reference evidence="3 5" key="3">
    <citation type="journal article" date="2011" name="Nature">
        <title>The Medicago genome provides insight into the evolution of rhizobial symbioses.</title>
        <authorList>
            <person name="Young N.D."/>
            <person name="Debelle F."/>
            <person name="Oldroyd G.E."/>
            <person name="Geurts R."/>
            <person name="Cannon S.B."/>
            <person name="Udvardi M.K."/>
            <person name="Benedito V.A."/>
            <person name="Mayer K.F."/>
            <person name="Gouzy J."/>
            <person name="Schoof H."/>
            <person name="Van de Peer Y."/>
            <person name="Proost S."/>
            <person name="Cook D.R."/>
            <person name="Meyers B.C."/>
            <person name="Spannagl M."/>
            <person name="Cheung F."/>
            <person name="De Mita S."/>
            <person name="Krishnakumar V."/>
            <person name="Gundlach H."/>
            <person name="Zhou S."/>
            <person name="Mudge J."/>
            <person name="Bharti A.K."/>
            <person name="Murray J.D."/>
            <person name="Naoumkina M.A."/>
            <person name="Rosen B."/>
            <person name="Silverstein K.A."/>
            <person name="Tang H."/>
            <person name="Rombauts S."/>
            <person name="Zhao P.X."/>
            <person name="Zhou P."/>
            <person name="Barbe V."/>
            <person name="Bardou P."/>
            <person name="Bechner M."/>
            <person name="Bellec A."/>
            <person name="Berger A."/>
            <person name="Berges H."/>
            <person name="Bidwell S."/>
            <person name="Bisseling T."/>
            <person name="Choisne N."/>
            <person name="Couloux A."/>
            <person name="Denny R."/>
            <person name="Deshpande S."/>
            <person name="Dai X."/>
            <person name="Doyle J.J."/>
            <person name="Dudez A.M."/>
            <person name="Farmer A.D."/>
            <person name="Fouteau S."/>
            <person name="Franken C."/>
            <person name="Gibelin C."/>
            <person name="Gish J."/>
            <person name="Goldstein S."/>
            <person name="Gonzalez A.J."/>
            <person name="Green P.J."/>
            <person name="Hallab A."/>
            <person name="Hartog M."/>
            <person name="Hua A."/>
            <person name="Humphray S.J."/>
            <person name="Jeong D.H."/>
            <person name="Jing Y."/>
            <person name="Jocker A."/>
            <person name="Kenton S.M."/>
            <person name="Kim D.J."/>
            <person name="Klee K."/>
            <person name="Lai H."/>
            <person name="Lang C."/>
            <person name="Lin S."/>
            <person name="Macmil S.L."/>
            <person name="Magdelenat G."/>
            <person name="Matthews L."/>
            <person name="McCorrison J."/>
            <person name="Monaghan E.L."/>
            <person name="Mun J.H."/>
            <person name="Najar F.Z."/>
            <person name="Nicholson C."/>
            <person name="Noirot C."/>
            <person name="O'Bleness M."/>
            <person name="Paule C.R."/>
            <person name="Poulain J."/>
            <person name="Prion F."/>
            <person name="Qin B."/>
            <person name="Qu C."/>
            <person name="Retzel E.F."/>
            <person name="Riddle C."/>
            <person name="Sallet E."/>
            <person name="Samain S."/>
            <person name="Samson N."/>
            <person name="Sanders I."/>
            <person name="Saurat O."/>
            <person name="Scarpelli C."/>
            <person name="Schiex T."/>
            <person name="Segurens B."/>
            <person name="Severin A.J."/>
            <person name="Sherrier D.J."/>
            <person name="Shi R."/>
            <person name="Sims S."/>
            <person name="Singer S.R."/>
            <person name="Sinharoy S."/>
            <person name="Sterck L."/>
            <person name="Viollet A."/>
            <person name="Wang B.B."/>
            <person name="Wang K."/>
            <person name="Wang M."/>
            <person name="Wang X."/>
            <person name="Warfsmann J."/>
            <person name="Weissenbach J."/>
            <person name="White D.D."/>
            <person name="White J.D."/>
            <person name="Wiley G.B."/>
            <person name="Wincker P."/>
            <person name="Xing Y."/>
            <person name="Yang L."/>
            <person name="Yao Z."/>
            <person name="Ying F."/>
            <person name="Zhai J."/>
            <person name="Zhou L."/>
            <person name="Zuber A."/>
            <person name="Denarie J."/>
            <person name="Dixon R.A."/>
            <person name="May G.D."/>
            <person name="Schwartz D.C."/>
            <person name="Rogers J."/>
            <person name="Quetier F."/>
            <person name="Town C.D."/>
            <person name="Roe B.A."/>
        </authorList>
    </citation>
    <scope>NUCLEOTIDE SEQUENCE [LARGE SCALE GENOMIC DNA]</scope>
    <source>
        <strain evidence="3">A17</strain>
        <strain evidence="4 5">cv. Jemalong A17</strain>
    </source>
</reference>
<feature type="chain" id="PRO_5014565304" evidence="1">
    <location>
        <begin position="25"/>
        <end position="84"/>
    </location>
</feature>
<dbReference type="OMA" id="MNICMKI"/>
<keyword evidence="5" id="KW-1185">Reference proteome</keyword>
<dbReference type="EnsemblPlants" id="KEH37150">
    <property type="protein sequence ID" value="KEH37150"/>
    <property type="gene ID" value="MTR_2g034125"/>
</dbReference>
<proteinExistence type="predicted"/>
<accession>A2Q2W6</accession>